<evidence type="ECO:0000313" key="24">
    <source>
        <dbReference type="EMBL" id="KAG5340526.1"/>
    </source>
</evidence>
<dbReference type="GO" id="GO:0000981">
    <property type="term" value="F:DNA-binding transcription factor activity, RNA polymerase II-specific"/>
    <property type="evidence" value="ECO:0007669"/>
    <property type="project" value="InterPro"/>
</dbReference>
<dbReference type="Gene3D" id="1.10.10.60">
    <property type="entry name" value="Homeodomain-like"/>
    <property type="match status" value="1"/>
</dbReference>
<dbReference type="CDD" id="cd00096">
    <property type="entry name" value="Ig"/>
    <property type="match status" value="1"/>
</dbReference>
<keyword evidence="24" id="KW-0808">Transferase</keyword>
<dbReference type="Proteomes" id="UP000669903">
    <property type="component" value="Unassembled WGS sequence"/>
</dbReference>
<dbReference type="Gene3D" id="2.60.40.10">
    <property type="entry name" value="Immunoglobulins"/>
    <property type="match status" value="7"/>
</dbReference>
<evidence type="ECO:0000259" key="23">
    <source>
        <dbReference type="PROSITE" id="PS50835"/>
    </source>
</evidence>
<dbReference type="SMART" id="SM00389">
    <property type="entry name" value="HOX"/>
    <property type="match status" value="1"/>
</dbReference>
<dbReference type="InterPro" id="IPR007110">
    <property type="entry name" value="Ig-like_dom"/>
</dbReference>
<dbReference type="GO" id="GO:0005524">
    <property type="term" value="F:ATP binding"/>
    <property type="evidence" value="ECO:0007669"/>
    <property type="project" value="InterPro"/>
</dbReference>
<dbReference type="Pfam" id="PF07679">
    <property type="entry name" value="I-set"/>
    <property type="match status" value="2"/>
</dbReference>
<dbReference type="InterPro" id="IPR000719">
    <property type="entry name" value="Prot_kinase_dom"/>
</dbReference>
<dbReference type="SUPFAM" id="SSF48726">
    <property type="entry name" value="Immunoglobulin"/>
    <property type="match status" value="7"/>
</dbReference>
<dbReference type="InterPro" id="IPR013106">
    <property type="entry name" value="Ig_V-set"/>
</dbReference>
<feature type="region of interest" description="Disordered" evidence="19">
    <location>
        <begin position="1058"/>
        <end position="1118"/>
    </location>
</feature>
<keyword evidence="24" id="KW-0418">Kinase</keyword>
<dbReference type="InterPro" id="IPR011009">
    <property type="entry name" value="Kinase-like_dom_sf"/>
</dbReference>
<keyword evidence="8 20" id="KW-1133">Transmembrane helix</keyword>
<dbReference type="GO" id="GO:0005911">
    <property type="term" value="C:cell-cell junction"/>
    <property type="evidence" value="ECO:0007669"/>
    <property type="project" value="TreeGrafter"/>
</dbReference>
<feature type="domain" description="Ig-like" evidence="23">
    <location>
        <begin position="809"/>
        <end position="902"/>
    </location>
</feature>
<dbReference type="GO" id="GO:0050839">
    <property type="term" value="F:cell adhesion molecule binding"/>
    <property type="evidence" value="ECO:0007669"/>
    <property type="project" value="TreeGrafter"/>
</dbReference>
<dbReference type="FunFam" id="1.10.10.60:FF:000068">
    <property type="entry name" value="Orthodenticle homeobox 1"/>
    <property type="match status" value="1"/>
</dbReference>
<keyword evidence="25" id="KW-1185">Reference proteome</keyword>
<evidence type="ECO:0000256" key="6">
    <source>
        <dbReference type="ARBA" id="ARBA00022737"/>
    </source>
</evidence>
<feature type="domain" description="Ig-like" evidence="23">
    <location>
        <begin position="330"/>
        <end position="419"/>
    </location>
</feature>
<feature type="DNA-binding region" description="Homeobox" evidence="17">
    <location>
        <begin position="84"/>
        <end position="143"/>
    </location>
</feature>
<keyword evidence="13" id="KW-0675">Receptor</keyword>
<comment type="subcellular location">
    <subcellularLocation>
        <location evidence="2">Membrane</location>
        <topology evidence="2">Single-pass type I membrane protein</topology>
    </subcellularLocation>
    <subcellularLocation>
        <location evidence="1 17 18">Nucleus</location>
    </subcellularLocation>
</comment>
<keyword evidence="10 20" id="KW-0472">Membrane</keyword>
<dbReference type="InterPro" id="IPR001356">
    <property type="entry name" value="HD"/>
</dbReference>
<dbReference type="PROSITE" id="PS00027">
    <property type="entry name" value="HOMEOBOX_1"/>
    <property type="match status" value="1"/>
</dbReference>
<evidence type="ECO:0000256" key="20">
    <source>
        <dbReference type="SAM" id="Phobius"/>
    </source>
</evidence>
<evidence type="ECO:0000256" key="9">
    <source>
        <dbReference type="ARBA" id="ARBA00023125"/>
    </source>
</evidence>
<keyword evidence="16" id="KW-0393">Immunoglobulin domain</keyword>
<feature type="domain" description="Ig-like" evidence="23">
    <location>
        <begin position="424"/>
        <end position="517"/>
    </location>
</feature>
<keyword evidence="7" id="KW-0524">Neurogenesis</keyword>
<reference evidence="24" key="1">
    <citation type="submission" date="2020-03" db="EMBL/GenBank/DDBJ databases">
        <title>Relaxed selection underlies rapid genomic changes in the transitions from sociality to social parasitism in ants.</title>
        <authorList>
            <person name="Bi X."/>
        </authorList>
    </citation>
    <scope>NUCLEOTIDE SEQUENCE</scope>
    <source>
        <strain evidence="24">BGI-DK2014a</strain>
        <tissue evidence="24">Whole body</tissue>
    </source>
</reference>
<dbReference type="GO" id="GO:0098609">
    <property type="term" value="P:cell-cell adhesion"/>
    <property type="evidence" value="ECO:0007669"/>
    <property type="project" value="TreeGrafter"/>
</dbReference>
<feature type="non-terminal residue" evidence="24">
    <location>
        <position position="1408"/>
    </location>
</feature>
<dbReference type="PRINTS" id="PR00109">
    <property type="entry name" value="TYRKINASE"/>
</dbReference>
<dbReference type="CDD" id="cd00086">
    <property type="entry name" value="homeodomain"/>
    <property type="match status" value="1"/>
</dbReference>
<feature type="domain" description="Ig-like" evidence="23">
    <location>
        <begin position="718"/>
        <end position="797"/>
    </location>
</feature>
<dbReference type="GO" id="GO:0004672">
    <property type="term" value="F:protein kinase activity"/>
    <property type="evidence" value="ECO:0007669"/>
    <property type="project" value="InterPro"/>
</dbReference>
<dbReference type="FunFam" id="2.60.40.10:FF:001805">
    <property type="entry name" value="Tyrosine-protein kinase-like otk"/>
    <property type="match status" value="1"/>
</dbReference>
<dbReference type="GO" id="GO:0045944">
    <property type="term" value="P:positive regulation of transcription by RNA polymerase II"/>
    <property type="evidence" value="ECO:0007669"/>
    <property type="project" value="UniProtKB-ARBA"/>
</dbReference>
<evidence type="ECO:0000256" key="12">
    <source>
        <dbReference type="ARBA" id="ARBA00023157"/>
    </source>
</evidence>
<feature type="domain" description="Homeobox" evidence="22">
    <location>
        <begin position="82"/>
        <end position="142"/>
    </location>
</feature>
<dbReference type="PROSITE" id="PS50011">
    <property type="entry name" value="PROTEIN_KINASE_DOM"/>
    <property type="match status" value="1"/>
</dbReference>
<dbReference type="InterPro" id="IPR008266">
    <property type="entry name" value="Tyr_kinase_AS"/>
</dbReference>
<feature type="domain" description="Ig-like" evidence="23">
    <location>
        <begin position="521"/>
        <end position="608"/>
    </location>
</feature>
<keyword evidence="6" id="KW-0677">Repeat</keyword>
<keyword evidence="9 17" id="KW-0238">DNA-binding</keyword>
<feature type="compositionally biased region" description="Pro residues" evidence="19">
    <location>
        <begin position="165"/>
        <end position="181"/>
    </location>
</feature>
<evidence type="ECO:0000256" key="19">
    <source>
        <dbReference type="SAM" id="MobiDB-lite"/>
    </source>
</evidence>
<evidence type="ECO:0000313" key="25">
    <source>
        <dbReference type="Proteomes" id="UP000669903"/>
    </source>
</evidence>
<organism evidence="24 25">
    <name type="scientific">Acromyrmex charruanus</name>
    <dbReference type="NCBI Taxonomy" id="2715315"/>
    <lineage>
        <taxon>Eukaryota</taxon>
        <taxon>Metazoa</taxon>
        <taxon>Ecdysozoa</taxon>
        <taxon>Arthropoda</taxon>
        <taxon>Hexapoda</taxon>
        <taxon>Insecta</taxon>
        <taxon>Pterygota</taxon>
        <taxon>Neoptera</taxon>
        <taxon>Endopterygota</taxon>
        <taxon>Hymenoptera</taxon>
        <taxon>Apocrita</taxon>
        <taxon>Aculeata</taxon>
        <taxon>Formicoidea</taxon>
        <taxon>Formicidae</taxon>
        <taxon>Myrmicinae</taxon>
        <taxon>Acromyrmex</taxon>
    </lineage>
</organism>
<dbReference type="InterPro" id="IPR003599">
    <property type="entry name" value="Ig_sub"/>
</dbReference>
<dbReference type="SMART" id="SM00408">
    <property type="entry name" value="IGc2"/>
    <property type="match status" value="7"/>
</dbReference>
<dbReference type="InterPro" id="IPR001245">
    <property type="entry name" value="Ser-Thr/Tyr_kinase_cat_dom"/>
</dbReference>
<keyword evidence="5" id="KW-0732">Signal</keyword>
<evidence type="ECO:0000256" key="5">
    <source>
        <dbReference type="ARBA" id="ARBA00022729"/>
    </source>
</evidence>
<protein>
    <submittedName>
        <fullName evidence="24">PTK7 kinase</fullName>
    </submittedName>
</protein>
<dbReference type="Pfam" id="PF13927">
    <property type="entry name" value="Ig_3"/>
    <property type="match status" value="4"/>
</dbReference>
<dbReference type="SMART" id="SM00406">
    <property type="entry name" value="IGv"/>
    <property type="match status" value="3"/>
</dbReference>
<evidence type="ECO:0000256" key="14">
    <source>
        <dbReference type="ARBA" id="ARBA00023180"/>
    </source>
</evidence>
<dbReference type="InterPro" id="IPR036179">
    <property type="entry name" value="Ig-like_dom_sf"/>
</dbReference>
<evidence type="ECO:0000256" key="2">
    <source>
        <dbReference type="ARBA" id="ARBA00004479"/>
    </source>
</evidence>
<dbReference type="InterPro" id="IPR017970">
    <property type="entry name" value="Homeobox_CS"/>
</dbReference>
<dbReference type="PROSITE" id="PS50835">
    <property type="entry name" value="IG_LIKE"/>
    <property type="match status" value="7"/>
</dbReference>
<dbReference type="FunFam" id="2.60.40.10:FF:000016">
    <property type="entry name" value="Fibroblast growth factor receptor"/>
    <property type="match status" value="1"/>
</dbReference>
<dbReference type="GO" id="GO:0005634">
    <property type="term" value="C:nucleus"/>
    <property type="evidence" value="ECO:0007669"/>
    <property type="project" value="UniProtKB-SubCell"/>
</dbReference>
<dbReference type="InterPro" id="IPR009057">
    <property type="entry name" value="Homeodomain-like_sf"/>
</dbReference>
<dbReference type="GO" id="GO:0007399">
    <property type="term" value="P:nervous system development"/>
    <property type="evidence" value="ECO:0007669"/>
    <property type="project" value="UniProtKB-KW"/>
</dbReference>
<feature type="region of interest" description="Disordered" evidence="19">
    <location>
        <begin position="136"/>
        <end position="211"/>
    </location>
</feature>
<dbReference type="PROSITE" id="PS50071">
    <property type="entry name" value="HOMEOBOX_2"/>
    <property type="match status" value="1"/>
</dbReference>
<dbReference type="GO" id="GO:0004888">
    <property type="term" value="F:transmembrane signaling receptor activity"/>
    <property type="evidence" value="ECO:0007669"/>
    <property type="project" value="UniProtKB-ARBA"/>
</dbReference>
<dbReference type="InterPro" id="IPR003598">
    <property type="entry name" value="Ig_sub2"/>
</dbReference>
<dbReference type="PANTHER" id="PTHR11640:SF31">
    <property type="entry name" value="IRREGULAR CHIASM C-ROUGHEST PROTEIN-RELATED"/>
    <property type="match status" value="1"/>
</dbReference>
<evidence type="ECO:0000256" key="8">
    <source>
        <dbReference type="ARBA" id="ARBA00022989"/>
    </source>
</evidence>
<dbReference type="InterPro" id="IPR013783">
    <property type="entry name" value="Ig-like_fold"/>
</dbReference>
<feature type="compositionally biased region" description="Basic and acidic residues" evidence="19">
    <location>
        <begin position="1085"/>
        <end position="1100"/>
    </location>
</feature>
<accession>A0A836GFY4</accession>
<dbReference type="GO" id="GO:0000977">
    <property type="term" value="F:RNA polymerase II transcription regulatory region sequence-specific DNA binding"/>
    <property type="evidence" value="ECO:0007669"/>
    <property type="project" value="UniProtKB-ARBA"/>
</dbReference>
<keyword evidence="15 17" id="KW-0539">Nucleus</keyword>
<comment type="caution">
    <text evidence="24">The sequence shown here is derived from an EMBL/GenBank/DDBJ whole genome shotgun (WGS) entry which is preliminary data.</text>
</comment>
<evidence type="ECO:0000256" key="17">
    <source>
        <dbReference type="PROSITE-ProRule" id="PRU00108"/>
    </source>
</evidence>
<dbReference type="Pfam" id="PF07714">
    <property type="entry name" value="PK_Tyr_Ser-Thr"/>
    <property type="match status" value="1"/>
</dbReference>
<keyword evidence="4 20" id="KW-0812">Transmembrane</keyword>
<gene>
    <name evidence="24" type="primary">Ptk7</name>
    <name evidence="24" type="ORF">G6Z76_0004118</name>
</gene>
<proteinExistence type="predicted"/>
<evidence type="ECO:0000256" key="16">
    <source>
        <dbReference type="ARBA" id="ARBA00023319"/>
    </source>
</evidence>
<evidence type="ECO:0000256" key="13">
    <source>
        <dbReference type="ARBA" id="ARBA00023170"/>
    </source>
</evidence>
<dbReference type="Gene3D" id="3.30.200.20">
    <property type="entry name" value="Phosphorylase Kinase, domain 1"/>
    <property type="match status" value="1"/>
</dbReference>
<feature type="transmembrane region" description="Helical" evidence="20">
    <location>
        <begin position="1020"/>
        <end position="1041"/>
    </location>
</feature>
<evidence type="ECO:0000256" key="18">
    <source>
        <dbReference type="RuleBase" id="RU000682"/>
    </source>
</evidence>
<feature type="domain" description="Ig-like" evidence="23">
    <location>
        <begin position="628"/>
        <end position="715"/>
    </location>
</feature>
<dbReference type="PANTHER" id="PTHR11640">
    <property type="entry name" value="NEPHRIN"/>
    <property type="match status" value="1"/>
</dbReference>
<dbReference type="InterPro" id="IPR051275">
    <property type="entry name" value="Cell_adhesion_signaling"/>
</dbReference>
<evidence type="ECO:0000259" key="22">
    <source>
        <dbReference type="PROSITE" id="PS50071"/>
    </source>
</evidence>
<feature type="non-terminal residue" evidence="24">
    <location>
        <position position="1"/>
    </location>
</feature>
<evidence type="ECO:0000259" key="21">
    <source>
        <dbReference type="PROSITE" id="PS50011"/>
    </source>
</evidence>
<dbReference type="InterPro" id="IPR013098">
    <property type="entry name" value="Ig_I-set"/>
</dbReference>
<evidence type="ECO:0000256" key="3">
    <source>
        <dbReference type="ARBA" id="ARBA00022473"/>
    </source>
</evidence>
<name>A0A836GFY4_9HYME</name>
<feature type="compositionally biased region" description="Low complexity" evidence="19">
    <location>
        <begin position="182"/>
        <end position="206"/>
    </location>
</feature>
<dbReference type="PROSITE" id="PS00109">
    <property type="entry name" value="PROTEIN_KINASE_TYR"/>
    <property type="match status" value="1"/>
</dbReference>
<evidence type="ECO:0000256" key="10">
    <source>
        <dbReference type="ARBA" id="ARBA00023136"/>
    </source>
</evidence>
<dbReference type="Gene3D" id="1.10.510.10">
    <property type="entry name" value="Transferase(Phosphotransferase) domain 1"/>
    <property type="match status" value="1"/>
</dbReference>
<feature type="domain" description="Protein kinase" evidence="21">
    <location>
        <begin position="1127"/>
        <end position="1404"/>
    </location>
</feature>
<evidence type="ECO:0000256" key="7">
    <source>
        <dbReference type="ARBA" id="ARBA00022902"/>
    </source>
</evidence>
<keyword evidence="3" id="KW-0217">Developmental protein</keyword>
<evidence type="ECO:0000256" key="4">
    <source>
        <dbReference type="ARBA" id="ARBA00022692"/>
    </source>
</evidence>
<dbReference type="SUPFAM" id="SSF46689">
    <property type="entry name" value="Homeodomain-like"/>
    <property type="match status" value="1"/>
</dbReference>
<dbReference type="EMBL" id="JAANIC010003382">
    <property type="protein sequence ID" value="KAG5340526.1"/>
    <property type="molecule type" value="Genomic_DNA"/>
</dbReference>
<keyword evidence="11 17" id="KW-0371">Homeobox</keyword>
<evidence type="ECO:0000256" key="15">
    <source>
        <dbReference type="ARBA" id="ARBA00023242"/>
    </source>
</evidence>
<evidence type="ECO:0000256" key="1">
    <source>
        <dbReference type="ARBA" id="ARBA00004123"/>
    </source>
</evidence>
<evidence type="ECO:0000256" key="11">
    <source>
        <dbReference type="ARBA" id="ARBA00023155"/>
    </source>
</evidence>
<dbReference type="SUPFAM" id="SSF56112">
    <property type="entry name" value="Protein kinase-like (PK-like)"/>
    <property type="match status" value="1"/>
</dbReference>
<dbReference type="SMART" id="SM00409">
    <property type="entry name" value="IG"/>
    <property type="match status" value="7"/>
</dbReference>
<dbReference type="GO" id="GO:0005886">
    <property type="term" value="C:plasma membrane"/>
    <property type="evidence" value="ECO:0007669"/>
    <property type="project" value="TreeGrafter"/>
</dbReference>
<keyword evidence="12" id="KW-1015">Disulfide bond</keyword>
<dbReference type="Pfam" id="PF00046">
    <property type="entry name" value="Homeodomain"/>
    <property type="match status" value="1"/>
</dbReference>
<keyword evidence="14" id="KW-0325">Glycoprotein</keyword>
<sequence length="1408" mass="155398">MWPNSLGGTSGCSGGAGAADLGGLAASTTSASELFGPAAFGASAAGPYGALKTAPYMGLSMPIDALHSTIGYPGCTPAGNPRKQRRERTTFTRSQLDVLEGLFSRTKYPDIFMREEVAMKINLPESRVQVWFKNRRAKCRQQQKQQQQQQDKTPRSKKPSGSPASNPPPGKSPSITTPPTPAAAVPATTPLSGGTGGSAASSPALLRDSPQYKPAGNASLLLAASTTPPSLGGTVYSSGGGSSSIWSPAVTESGGAFPGDHQRLTWTTTSSQQQCYQNYSSYYTNMDYLSPASHQLNVDNGGSSLDNSWSKTRDEGTSSWFYNSAGWGDPAPAHGQDGDLYFSVSPAEHSVVEGLPVRLRCEAQPSSHVKYSWKIDGQPLAPSPRRHQVEGDLYITRVNRILDSGKFVCVATLEETGYSIESSPAKIDVQWISEAIVQLQQPKLPSTIHVDNEIELRCHVDGSGDMKYEWFKNTVSVAKSDRVEIKKKKLHIHRAIPEDSGMYTCVAKNEAGASPVTDSYPLIVSGNETATIKDVPRNLITKRGEPAILHCVFENADEVQWFFKEIGPLESDEERTIFENGTLLIRAADLRDQGFYSCHGIRDETTVSYTVELQIAYLLNFSVAAFEPKRPTQLAIVGEDQEFQISCLEPLGLPSPKVYWKDPTGHIISDTGPVRVQDNTLIIAKARMGEDDGNYTCVAENMAGETDISVQIVISTPPSIISSPESLSVMEGDSVTLTCSYSGMEPPVTHVHWLKDEAQLRESGGPTRYRVTDNHGNVTLHFKSVDLSDKGHYMCQVFTTGFPSLFSDPAILTVEEKLKFSPQPVNKRLELGSTAKVSCKAQGATNPTVKWVKEGEDEEFPKHVQDINGTLHFNGVLEEDKGRYTCIASNAQGSINHTISIDVVIAPKFTVQPQNPTEAIEGYPVMLHCAAEGDPKPTIQWDKDSRMNNLDNPRFEVLSNGSLYIKEVYLSDEGKYGCTAGNSGGLKREEVQLNVKAGDNYRADMDLEASDDGTMMTKTVTITLSAAAGYMVLVVGLMLYCRYRRRRRKQQYLQEQTEEKIENGDVQEEQTELKETGNKVNSTNKKKENRDSHNKSDGADTAHSQSSNQSRKSKSNYDKIAASRSNLKELKPLGRGEFGEIYSTKYQVDGDKESLVMVKSLINTKDEIALQEFKRHLDLVHKLNHENVVKLIGLCREEEPDYMILEYTDWGDLKQFLIASRKDNNSSPTHETKAPRAPQLSVAQILSLSNQAAKGLKHLADNRLVHKDIAARNCLIASNLTIKISLPCMTKEPYQQEYTKHRNQIIPLRWLPYEAVYEDEYSTKSDVYSFSCLVWEMFHQGELPFNKMNDESVLTQLKTQTLTWKPHKAAPPALQELQTQCWANDPRERPTFDEVVSKIGEIVVDSCL</sequence>
<feature type="domain" description="Ig-like" evidence="23">
    <location>
        <begin position="907"/>
        <end position="994"/>
    </location>
</feature>